<dbReference type="PANTHER" id="PTHR34406:SF1">
    <property type="entry name" value="PROTEIN YCEI"/>
    <property type="match status" value="1"/>
</dbReference>
<name>A0A368JD68_9BACT</name>
<keyword evidence="3" id="KW-1185">Reference proteome</keyword>
<dbReference type="SMART" id="SM00867">
    <property type="entry name" value="YceI"/>
    <property type="match status" value="1"/>
</dbReference>
<feature type="domain" description="Lipid/polyisoprenoid-binding YceI-like" evidence="1">
    <location>
        <begin position="36"/>
        <end position="191"/>
    </location>
</feature>
<evidence type="ECO:0000313" key="2">
    <source>
        <dbReference type="EMBL" id="RCR65620.1"/>
    </source>
</evidence>
<comment type="caution">
    <text evidence="2">The sequence shown here is derived from an EMBL/GenBank/DDBJ whole genome shotgun (WGS) entry which is preliminary data.</text>
</comment>
<dbReference type="InterPro" id="IPR036761">
    <property type="entry name" value="TTHA0802/YceI-like_sf"/>
</dbReference>
<dbReference type="PANTHER" id="PTHR34406">
    <property type="entry name" value="PROTEIN YCEI"/>
    <property type="match status" value="1"/>
</dbReference>
<dbReference type="RefSeq" id="WP_114410014.1">
    <property type="nucleotide sequence ID" value="NZ_QOWE01000039.1"/>
</dbReference>
<protein>
    <submittedName>
        <fullName evidence="2">YceI family protein</fullName>
    </submittedName>
</protein>
<evidence type="ECO:0000259" key="1">
    <source>
        <dbReference type="SMART" id="SM00867"/>
    </source>
</evidence>
<dbReference type="Proteomes" id="UP000253383">
    <property type="component" value="Unassembled WGS sequence"/>
</dbReference>
<dbReference type="AlphaFoldDB" id="A0A368JD68"/>
<accession>A0A368JD68</accession>
<dbReference type="SUPFAM" id="SSF101874">
    <property type="entry name" value="YceI-like"/>
    <property type="match status" value="1"/>
</dbReference>
<dbReference type="OrthoDB" id="116832at2"/>
<dbReference type="InterPro" id="IPR007372">
    <property type="entry name" value="Lipid/polyisoprenoid-bd_YceI"/>
</dbReference>
<gene>
    <name evidence="2" type="ORF">DUE52_30960</name>
</gene>
<dbReference type="Pfam" id="PF04264">
    <property type="entry name" value="YceI"/>
    <property type="match status" value="1"/>
</dbReference>
<sequence>MTAFSYQKLTGWILLVSAGLVAFHQPDHSPAPAKRKLMADRAKSTITYAMSHPMHSFEGVSRDVACVMVIDDANKIESVAAATKVSSFDSDNTNRDSHALEKMEALKYPKVTFTSNDVQHQGANLTVKGNLTFHGVTKPVVIQGTRQDDNAQVTIKGEFDINLSDYKVEKPSLMMVPVDEKVKLKLLMVFKNTDS</sequence>
<organism evidence="2 3">
    <name type="scientific">Larkinella punicea</name>
    <dbReference type="NCBI Taxonomy" id="2315727"/>
    <lineage>
        <taxon>Bacteria</taxon>
        <taxon>Pseudomonadati</taxon>
        <taxon>Bacteroidota</taxon>
        <taxon>Cytophagia</taxon>
        <taxon>Cytophagales</taxon>
        <taxon>Spirosomataceae</taxon>
        <taxon>Larkinella</taxon>
    </lineage>
</organism>
<proteinExistence type="predicted"/>
<evidence type="ECO:0000313" key="3">
    <source>
        <dbReference type="Proteomes" id="UP000253383"/>
    </source>
</evidence>
<dbReference type="EMBL" id="QOWE01000039">
    <property type="protein sequence ID" value="RCR65620.1"/>
    <property type="molecule type" value="Genomic_DNA"/>
</dbReference>
<reference evidence="2 3" key="1">
    <citation type="submission" date="2018-07" db="EMBL/GenBank/DDBJ databases">
        <title>Genome analysis of Larkinella rosea.</title>
        <authorList>
            <person name="Zhou Z."/>
            <person name="Wang G."/>
        </authorList>
    </citation>
    <scope>NUCLEOTIDE SEQUENCE [LARGE SCALE GENOMIC DNA]</scope>
    <source>
        <strain evidence="3">zzj9</strain>
    </source>
</reference>
<dbReference type="Gene3D" id="2.40.128.110">
    <property type="entry name" value="Lipid/polyisoprenoid-binding, YceI-like"/>
    <property type="match status" value="1"/>
</dbReference>